<dbReference type="SMART" id="SM00858">
    <property type="entry name" value="SAF"/>
    <property type="match status" value="1"/>
</dbReference>
<dbReference type="CDD" id="cd11615">
    <property type="entry name" value="SAF_NeuB_like"/>
    <property type="match status" value="1"/>
</dbReference>
<dbReference type="SUPFAM" id="SSF51269">
    <property type="entry name" value="AFP III-like domain"/>
    <property type="match status" value="1"/>
</dbReference>
<evidence type="ECO:0000259" key="1">
    <source>
        <dbReference type="PROSITE" id="PS50844"/>
    </source>
</evidence>
<sequence length="349" mass="37264">MNKSFSIADRSIGRNHPCFIIAEIGVNHNGDPELAAKLVTAARDAGADAVKFQTFRADRLVVRATPTAAYQKANTNLTDQHAMLAALELSEEAHLVLLAQCRAEGIIFLSSPFDVESIDMLDRLEVPAFKVPSPDCISQSYLAHMGAKRRPVILSTGMCDLEEVAFGVETLRKAGSEDIALLHCTSCYPAPSDELNLRVIPALADVTGLPVGYSDHSDGIAVSIAAVALGACVIEKHMTLDRNLPGPDHKASLEPAEFAAMVAGIRSVEQALGSPVKAPQPCEASARQLGRRSVAVSRNLAAGHRLTAEDLTLLRPGTGLPPRMEGLVVGRTLRRDIAENTLLALEDLE</sequence>
<dbReference type="Gene3D" id="3.20.20.70">
    <property type="entry name" value="Aldolase class I"/>
    <property type="match status" value="1"/>
</dbReference>
<dbReference type="Pfam" id="PF03102">
    <property type="entry name" value="NeuB"/>
    <property type="match status" value="1"/>
</dbReference>
<dbReference type="PANTHER" id="PTHR42966">
    <property type="entry name" value="N-ACETYLNEURAMINATE SYNTHASE"/>
    <property type="match status" value="1"/>
</dbReference>
<name>A0A376ACU8_9HYPH</name>
<dbReference type="GO" id="GO:0047444">
    <property type="term" value="F:N-acylneuraminate-9-phosphate synthase activity"/>
    <property type="evidence" value="ECO:0007669"/>
    <property type="project" value="TreeGrafter"/>
</dbReference>
<dbReference type="InterPro" id="IPR057736">
    <property type="entry name" value="SAF_PseI/NeuA/NeuB"/>
</dbReference>
<dbReference type="EMBL" id="UEYP01000001">
    <property type="protein sequence ID" value="SSC65273.1"/>
    <property type="molecule type" value="Genomic_DNA"/>
</dbReference>
<evidence type="ECO:0000313" key="2">
    <source>
        <dbReference type="EMBL" id="SSC65273.1"/>
    </source>
</evidence>
<dbReference type="OrthoDB" id="9781701at2"/>
<dbReference type="InterPro" id="IPR036732">
    <property type="entry name" value="AFP_Neu5c_C_sf"/>
</dbReference>
<dbReference type="Gene3D" id="3.90.1210.10">
    <property type="entry name" value="Antifreeze-like/N-acetylneuraminic acid synthase C-terminal domain"/>
    <property type="match status" value="1"/>
</dbReference>
<dbReference type="SUPFAM" id="SSF51569">
    <property type="entry name" value="Aldolase"/>
    <property type="match status" value="1"/>
</dbReference>
<dbReference type="InterPro" id="IPR013785">
    <property type="entry name" value="Aldolase_TIM"/>
</dbReference>
<organism evidence="2 3">
    <name type="scientific">Ciceribacter selenitireducens ATCC BAA-1503</name>
    <dbReference type="NCBI Taxonomy" id="1336235"/>
    <lineage>
        <taxon>Bacteria</taxon>
        <taxon>Pseudomonadati</taxon>
        <taxon>Pseudomonadota</taxon>
        <taxon>Alphaproteobacteria</taxon>
        <taxon>Hyphomicrobiales</taxon>
        <taxon>Rhizobiaceae</taxon>
        <taxon>Ciceribacter</taxon>
    </lineage>
</organism>
<dbReference type="InterPro" id="IPR020007">
    <property type="entry name" value="NeuB/NeuA"/>
</dbReference>
<reference evidence="3" key="1">
    <citation type="submission" date="2018-07" db="EMBL/GenBank/DDBJ databases">
        <authorList>
            <person name="Peiro R."/>
            <person name="Begona"/>
            <person name="Cbmso G."/>
            <person name="Lopez M."/>
            <person name="Gonzalez S."/>
        </authorList>
    </citation>
    <scope>NUCLEOTIDE SEQUENCE [LARGE SCALE GENOMIC DNA]</scope>
</reference>
<gene>
    <name evidence="2" type="ORF">RHIZ70_981</name>
</gene>
<proteinExistence type="predicted"/>
<dbReference type="InterPro" id="IPR013132">
    <property type="entry name" value="PseI/NeuA/B-like_N"/>
</dbReference>
<dbReference type="Pfam" id="PF08666">
    <property type="entry name" value="SAF"/>
    <property type="match status" value="1"/>
</dbReference>
<dbReference type="NCBIfam" id="TIGR03569">
    <property type="entry name" value="NeuB_NnaB"/>
    <property type="match status" value="1"/>
</dbReference>
<protein>
    <recommendedName>
        <fullName evidence="1">AFP-like domain-containing protein</fullName>
    </recommendedName>
</protein>
<dbReference type="Proteomes" id="UP000254764">
    <property type="component" value="Unassembled WGS sequence"/>
</dbReference>
<dbReference type="PROSITE" id="PS50844">
    <property type="entry name" value="AFP_LIKE"/>
    <property type="match status" value="1"/>
</dbReference>
<dbReference type="STRING" id="1336235.GCA_000518785_01962"/>
<dbReference type="AlphaFoldDB" id="A0A376ACU8"/>
<dbReference type="InterPro" id="IPR006190">
    <property type="entry name" value="SAF_AFP_Neu5Ac"/>
</dbReference>
<accession>A0A376ACU8</accession>
<dbReference type="InterPro" id="IPR013974">
    <property type="entry name" value="SAF"/>
</dbReference>
<dbReference type="PANTHER" id="PTHR42966:SF1">
    <property type="entry name" value="SIALIC ACID SYNTHASE"/>
    <property type="match status" value="1"/>
</dbReference>
<dbReference type="RefSeq" id="WP_115668357.1">
    <property type="nucleotide sequence ID" value="NZ_UEYP01000001.1"/>
</dbReference>
<dbReference type="GO" id="GO:0016051">
    <property type="term" value="P:carbohydrate biosynthetic process"/>
    <property type="evidence" value="ECO:0007669"/>
    <property type="project" value="InterPro"/>
</dbReference>
<keyword evidence="3" id="KW-1185">Reference proteome</keyword>
<dbReference type="InterPro" id="IPR051690">
    <property type="entry name" value="PseI-like"/>
</dbReference>
<evidence type="ECO:0000313" key="3">
    <source>
        <dbReference type="Proteomes" id="UP000254764"/>
    </source>
</evidence>
<feature type="domain" description="AFP-like" evidence="1">
    <location>
        <begin position="293"/>
        <end position="349"/>
    </location>
</feature>